<dbReference type="Gene3D" id="3.90.1580.10">
    <property type="entry name" value="paralog of FGE (formylglycine-generating enzyme)"/>
    <property type="match status" value="1"/>
</dbReference>
<reference evidence="3 4" key="1">
    <citation type="submission" date="2019-11" db="EMBL/GenBank/DDBJ databases">
        <title>Pseudooceanicola pacifica sp. nov., isolated from deep-sea sediment of the Pacific Ocean.</title>
        <authorList>
            <person name="Lyu L."/>
        </authorList>
    </citation>
    <scope>NUCLEOTIDE SEQUENCE [LARGE SCALE GENOMIC DNA]</scope>
    <source>
        <strain evidence="3 4">216_PA32_1</strain>
    </source>
</reference>
<comment type="caution">
    <text evidence="3">The sequence shown here is derived from an EMBL/GenBank/DDBJ whole genome shotgun (WGS) entry which is preliminary data.</text>
</comment>
<dbReference type="InterPro" id="IPR016187">
    <property type="entry name" value="CTDL_fold"/>
</dbReference>
<dbReference type="PANTHER" id="PTHR23150:SF19">
    <property type="entry name" value="FORMYLGLYCINE-GENERATING ENZYME"/>
    <property type="match status" value="1"/>
</dbReference>
<dbReference type="Proteomes" id="UP000443843">
    <property type="component" value="Unassembled WGS sequence"/>
</dbReference>
<dbReference type="GO" id="GO:0120147">
    <property type="term" value="F:formylglycine-generating oxidase activity"/>
    <property type="evidence" value="ECO:0007669"/>
    <property type="project" value="TreeGrafter"/>
</dbReference>
<proteinExistence type="predicted"/>
<protein>
    <submittedName>
        <fullName evidence="3">SUMF1/EgtB/PvdO family nonheme iron enzyme</fullName>
    </submittedName>
</protein>
<dbReference type="Pfam" id="PF03781">
    <property type="entry name" value="FGE-sulfatase"/>
    <property type="match status" value="1"/>
</dbReference>
<keyword evidence="4" id="KW-1185">Reference proteome</keyword>
<accession>A0A844WC63</accession>
<evidence type="ECO:0000313" key="4">
    <source>
        <dbReference type="Proteomes" id="UP000443843"/>
    </source>
</evidence>
<evidence type="ECO:0000313" key="3">
    <source>
        <dbReference type="EMBL" id="MWB77050.1"/>
    </source>
</evidence>
<dbReference type="RefSeq" id="WP_160381214.1">
    <property type="nucleotide sequence ID" value="NZ_WNXQ01000002.1"/>
</dbReference>
<name>A0A844WC63_9RHOB</name>
<gene>
    <name evidence="3" type="ORF">GLS40_03320</name>
</gene>
<keyword evidence="1" id="KW-0175">Coiled coil</keyword>
<feature type="coiled-coil region" evidence="1">
    <location>
        <begin position="455"/>
        <end position="503"/>
    </location>
</feature>
<organism evidence="3 4">
    <name type="scientific">Pseudooceanicola pacificus</name>
    <dbReference type="NCBI Taxonomy" id="2676438"/>
    <lineage>
        <taxon>Bacteria</taxon>
        <taxon>Pseudomonadati</taxon>
        <taxon>Pseudomonadota</taxon>
        <taxon>Alphaproteobacteria</taxon>
        <taxon>Rhodobacterales</taxon>
        <taxon>Paracoccaceae</taxon>
        <taxon>Pseudooceanicola</taxon>
    </lineage>
</organism>
<dbReference type="EMBL" id="WNXQ01000002">
    <property type="protein sequence ID" value="MWB77050.1"/>
    <property type="molecule type" value="Genomic_DNA"/>
</dbReference>
<dbReference type="AlphaFoldDB" id="A0A844WC63"/>
<evidence type="ECO:0000259" key="2">
    <source>
        <dbReference type="Pfam" id="PF03781"/>
    </source>
</evidence>
<dbReference type="SUPFAM" id="SSF56436">
    <property type="entry name" value="C-type lectin-like"/>
    <property type="match status" value="1"/>
</dbReference>
<dbReference type="InterPro" id="IPR005532">
    <property type="entry name" value="SUMF_dom"/>
</dbReference>
<dbReference type="InterPro" id="IPR042095">
    <property type="entry name" value="SUMF_sf"/>
</dbReference>
<sequence>MTERARGTLAVLAGLAALTWPLTPRPLAAQDAAQPDPTGGSWCLVDDPAAWRSAREELIAKNQRDLSNVPCPERRGGATLPAVLALPMPCGRSMIFQRIDVPVDHLLDQVDGSFGRSVDIDAESAQIVLSNGPWTTPVSGAFSLSQASGPLTSGAIADTTARAYYLAKYELTSVQWSIRALGLFDLPAAETADPAGPACAPLEQGLRDMELRRIPPQGGLSWFDAVGYSRDYSNWLIARDSERIAAGQNPDLPWEQGATGYVRLPTEAEWEFAARGGASQVTPQSRSLRLPGVLDPDTGQTVQPLLPEICAEPPRGETAGLAPVGMTRPNAFGLLDTLCNAEEIVFDLFRMTRPDGLAGQVGGVVTKGGNSLFLREQNTVGRRVEAQALFTARGEGRTATMGTRLLVSAPVFVGRRDAGNDFVEGLANTPLEEAMMQGRGTLLDQGVGINDDTNAKDLEAELNRLRREVSVGTLTQSQLKDRVAQLQVEIDRMNVRLRESKSEEVRLSARSAVATANLMDRIGRNMFAGMQRVSELRDRRPQTREITDALAEAAKQLEVNQTRIDAAFDLYLQMQTKIASFEPAFVDARLAETRRGYAGLGVEVFGPYLDLFTTHQTEIRAARGQVTETMRRSWINQLDSVRDLRRSRFPDQQRQ</sequence>
<dbReference type="PANTHER" id="PTHR23150">
    <property type="entry name" value="SULFATASE MODIFYING FACTOR 1, 2"/>
    <property type="match status" value="1"/>
</dbReference>
<dbReference type="InterPro" id="IPR051043">
    <property type="entry name" value="Sulfatase_Mod_Factor_Kinase"/>
</dbReference>
<evidence type="ECO:0000256" key="1">
    <source>
        <dbReference type="SAM" id="Coils"/>
    </source>
</evidence>
<feature type="domain" description="Sulfatase-modifying factor enzyme-like" evidence="2">
    <location>
        <begin position="152"/>
        <end position="405"/>
    </location>
</feature>